<dbReference type="InterPro" id="IPR051331">
    <property type="entry name" value="Chorismate_mutase-related"/>
</dbReference>
<dbReference type="GeneID" id="58978808"/>
<evidence type="ECO:0000313" key="4">
    <source>
        <dbReference type="EMBL" id="UXH31108.1"/>
    </source>
</evidence>
<dbReference type="GO" id="GO:0046417">
    <property type="term" value="P:chorismate metabolic process"/>
    <property type="evidence" value="ECO:0007669"/>
    <property type="project" value="InterPro"/>
</dbReference>
<dbReference type="NCBIfam" id="NF004925">
    <property type="entry name" value="PRK06285.1"/>
    <property type="match status" value="1"/>
</dbReference>
<dbReference type="PANTHER" id="PTHR38041">
    <property type="entry name" value="CHORISMATE MUTASE"/>
    <property type="match status" value="1"/>
</dbReference>
<name>A0A9E7RTL8_METWO</name>
<gene>
    <name evidence="4" type="ORF">N5910_06060</name>
    <name evidence="3" type="ORF">U2150_04710</name>
</gene>
<dbReference type="NCBIfam" id="TIGR01791">
    <property type="entry name" value="CM_archaeal"/>
    <property type="match status" value="1"/>
</dbReference>
<dbReference type="Proteomes" id="UP001065373">
    <property type="component" value="Chromosome"/>
</dbReference>
<evidence type="ECO:0000259" key="2">
    <source>
        <dbReference type="PROSITE" id="PS51168"/>
    </source>
</evidence>
<feature type="domain" description="Chorismate mutase" evidence="2">
    <location>
        <begin position="4"/>
        <end position="95"/>
    </location>
</feature>
<evidence type="ECO:0000256" key="1">
    <source>
        <dbReference type="ARBA" id="ARBA00023235"/>
    </source>
</evidence>
<dbReference type="GO" id="GO:0004106">
    <property type="term" value="F:chorismate mutase activity"/>
    <property type="evidence" value="ECO:0007669"/>
    <property type="project" value="UniProtKB-EC"/>
</dbReference>
<dbReference type="EC" id="5.4.99.5" evidence="4"/>
<proteinExistence type="predicted"/>
<accession>A0A9E7RTL8</accession>
<dbReference type="InterPro" id="IPR036979">
    <property type="entry name" value="CM_dom_sf"/>
</dbReference>
<sequence length="98" mass="11467">MDESTAREILKRSREEIDKIDRDILDLIAARISLAGEILEAKRVLGMDILDPERERQIIERTRKIAGENGINEDKLVQLMKILMDLNKNEQKELLRRN</sequence>
<dbReference type="Pfam" id="PF01817">
    <property type="entry name" value="CM_2"/>
    <property type="match status" value="1"/>
</dbReference>
<dbReference type="AlphaFoldDB" id="A0A9E7RTL8"/>
<dbReference type="GeneID" id="75106798"/>
<evidence type="ECO:0000313" key="5">
    <source>
        <dbReference type="Proteomes" id="UP001369247"/>
    </source>
</evidence>
<dbReference type="Proteomes" id="UP001369247">
    <property type="component" value="Unassembled WGS sequence"/>
</dbReference>
<dbReference type="SUPFAM" id="SSF48600">
    <property type="entry name" value="Chorismate mutase II"/>
    <property type="match status" value="1"/>
</dbReference>
<dbReference type="InterPro" id="IPR002701">
    <property type="entry name" value="CM_II_prokaryot"/>
</dbReference>
<protein>
    <submittedName>
        <fullName evidence="4">Chorismate mutase</fullName>
        <ecNumber evidence="4">5.4.99.5</ecNumber>
    </submittedName>
</protein>
<reference evidence="4" key="1">
    <citation type="submission" date="2022-09" db="EMBL/GenBank/DDBJ databases">
        <title>Characterization of three MwoI isoschizomers from sequenced genome and metagenomes.</title>
        <authorList>
            <person name="Fomenkov A."/>
            <person name="Xu S.Y."/>
            <person name="Roberts R.J."/>
        </authorList>
    </citation>
    <scope>NUCLEOTIDE SEQUENCE</scope>
    <source>
        <strain evidence="4">DSM 2970</strain>
    </source>
</reference>
<dbReference type="Gene3D" id="1.20.59.10">
    <property type="entry name" value="Chorismate mutase"/>
    <property type="match status" value="1"/>
</dbReference>
<dbReference type="RefSeq" id="WP_074359139.1">
    <property type="nucleotide sequence ID" value="NZ_CP104550.1"/>
</dbReference>
<dbReference type="PANTHER" id="PTHR38041:SF1">
    <property type="entry name" value="CHORISMATE MUTASE"/>
    <property type="match status" value="1"/>
</dbReference>
<dbReference type="SMART" id="SM00830">
    <property type="entry name" value="CM_2"/>
    <property type="match status" value="1"/>
</dbReference>
<keyword evidence="5" id="KW-1185">Reference proteome</keyword>
<dbReference type="InterPro" id="IPR036263">
    <property type="entry name" value="Chorismate_II_sf"/>
</dbReference>
<dbReference type="GO" id="GO:0009697">
    <property type="term" value="P:salicylic acid biosynthetic process"/>
    <property type="evidence" value="ECO:0007669"/>
    <property type="project" value="TreeGrafter"/>
</dbReference>
<evidence type="ECO:0000313" key="3">
    <source>
        <dbReference type="EMBL" id="MEJ8542788.1"/>
    </source>
</evidence>
<dbReference type="EMBL" id="JAXUHJ010000008">
    <property type="protein sequence ID" value="MEJ8542788.1"/>
    <property type="molecule type" value="Genomic_DNA"/>
</dbReference>
<dbReference type="KEGG" id="mwo:MWSIV6_1181"/>
<keyword evidence="1 4" id="KW-0413">Isomerase</keyword>
<dbReference type="InterPro" id="IPR010950">
    <property type="entry name" value="Chorismate_mutase_arc"/>
</dbReference>
<dbReference type="EMBL" id="CP104550">
    <property type="protein sequence ID" value="UXH31108.1"/>
    <property type="molecule type" value="Genomic_DNA"/>
</dbReference>
<organism evidence="4">
    <name type="scientific">Methanothermobacter wolfeii</name>
    <name type="common">Methanobacterium wolfei</name>
    <dbReference type="NCBI Taxonomy" id="145261"/>
    <lineage>
        <taxon>Archaea</taxon>
        <taxon>Methanobacteriati</taxon>
        <taxon>Methanobacteriota</taxon>
        <taxon>Methanomada group</taxon>
        <taxon>Methanobacteria</taxon>
        <taxon>Methanobacteriales</taxon>
        <taxon>Methanobacteriaceae</taxon>
        <taxon>Methanothermobacter</taxon>
    </lineage>
</organism>
<reference evidence="3 5" key="2">
    <citation type="submission" date="2023-12" db="EMBL/GenBank/DDBJ databases">
        <title>Phenotypic and Genomic Characterization of Methanothermobacter wolfeii Strain BSEL, a CO2-Capturing Archaeon with Minimal Nutrient Requirements.</title>
        <authorList>
            <person name="Ale Enriquez F."/>
            <person name="Ahring B.K."/>
        </authorList>
    </citation>
    <scope>NUCLEOTIDE SEQUENCE [LARGE SCALE GENOMIC DNA]</scope>
    <source>
        <strain evidence="3 5">BSEL-1</strain>
    </source>
</reference>
<dbReference type="PROSITE" id="PS51168">
    <property type="entry name" value="CHORISMATE_MUT_2"/>
    <property type="match status" value="1"/>
</dbReference>